<dbReference type="Pfam" id="PF08612">
    <property type="entry name" value="Med20"/>
    <property type="match status" value="1"/>
</dbReference>
<comment type="subunit">
    <text evidence="6">Component of the Mediator complex.</text>
</comment>
<gene>
    <name evidence="8" type="primary">LOC116305616</name>
    <name evidence="6" type="synonym">MED20</name>
</gene>
<dbReference type="RefSeq" id="XP_031571421.1">
    <property type="nucleotide sequence ID" value="XM_031715561.1"/>
</dbReference>
<dbReference type="GO" id="GO:0006357">
    <property type="term" value="P:regulation of transcription by RNA polymerase II"/>
    <property type="evidence" value="ECO:0007669"/>
    <property type="project" value="InterPro"/>
</dbReference>
<dbReference type="InParanoid" id="A0A6P8IVU6"/>
<evidence type="ECO:0000256" key="4">
    <source>
        <dbReference type="ARBA" id="ARBA00023242"/>
    </source>
</evidence>
<evidence type="ECO:0000256" key="1">
    <source>
        <dbReference type="ARBA" id="ARBA00004123"/>
    </source>
</evidence>
<organism evidence="7 8">
    <name type="scientific">Actinia tenebrosa</name>
    <name type="common">Australian red waratah sea anemone</name>
    <dbReference type="NCBI Taxonomy" id="6105"/>
    <lineage>
        <taxon>Eukaryota</taxon>
        <taxon>Metazoa</taxon>
        <taxon>Cnidaria</taxon>
        <taxon>Anthozoa</taxon>
        <taxon>Hexacorallia</taxon>
        <taxon>Actiniaria</taxon>
        <taxon>Actiniidae</taxon>
        <taxon>Actinia</taxon>
    </lineage>
</organism>
<dbReference type="GeneID" id="116305616"/>
<dbReference type="KEGG" id="aten:116305616"/>
<dbReference type="PANTHER" id="PTHR12465">
    <property type="entry name" value="UBIQUITIN SPECIFIC PROTEASE HOMOLOG 49"/>
    <property type="match status" value="1"/>
</dbReference>
<dbReference type="GO" id="GO:0016592">
    <property type="term" value="C:mediator complex"/>
    <property type="evidence" value="ECO:0007669"/>
    <property type="project" value="InterPro"/>
</dbReference>
<evidence type="ECO:0000256" key="2">
    <source>
        <dbReference type="ARBA" id="ARBA00010743"/>
    </source>
</evidence>
<comment type="subcellular location">
    <subcellularLocation>
        <location evidence="1 6">Nucleus</location>
    </subcellularLocation>
</comment>
<dbReference type="Proteomes" id="UP000515163">
    <property type="component" value="Unplaced"/>
</dbReference>
<dbReference type="AlphaFoldDB" id="A0A6P8IVU6"/>
<proteinExistence type="inferred from homology"/>
<sequence>MGVTRVFPWEIAEGKSGQQTVEMLQKRAELLGATKTGNWCVDCDTYMSSSNVSSSSSKYIHLVHNTEFPYTSFAVLESGTCLVASTGFDSLMIRIKAFYVQRKASKIEVKGTRYEHGDFILKIGQVLIGPSVKGVVIELEYLPCQDVDQCWSLIIEWAASFLGSSFSAPSIPKTSNKETGLFRPSDIILQYIDLFNSYRKVQSGP</sequence>
<dbReference type="PANTHER" id="PTHR12465:SF0">
    <property type="entry name" value="MEDIATOR OF RNA POLYMERASE II TRANSCRIPTION SUBUNIT 20"/>
    <property type="match status" value="1"/>
</dbReference>
<accession>A0A6P8IVU6</accession>
<name>A0A6P8IVU6_ACTTE</name>
<evidence type="ECO:0000313" key="7">
    <source>
        <dbReference type="Proteomes" id="UP000515163"/>
    </source>
</evidence>
<keyword evidence="6" id="KW-0805">Transcription regulation</keyword>
<comment type="similarity">
    <text evidence="2 6">Belongs to the Mediator complex subunit 20 family.</text>
</comment>
<evidence type="ECO:0000313" key="8">
    <source>
        <dbReference type="RefSeq" id="XP_031571421.1"/>
    </source>
</evidence>
<reference evidence="8" key="1">
    <citation type="submission" date="2025-08" db="UniProtKB">
        <authorList>
            <consortium name="RefSeq"/>
        </authorList>
    </citation>
    <scope>IDENTIFICATION</scope>
    <source>
        <tissue evidence="8">Tentacle</tissue>
    </source>
</reference>
<keyword evidence="6" id="KW-0010">Activator</keyword>
<protein>
    <recommendedName>
        <fullName evidence="3 6">Mediator of RNA polymerase II transcription subunit 20</fullName>
    </recommendedName>
    <alternativeName>
        <fullName evidence="5 6">Mediator complex subunit 20</fullName>
    </alternativeName>
</protein>
<evidence type="ECO:0000256" key="3">
    <source>
        <dbReference type="ARBA" id="ARBA00019690"/>
    </source>
</evidence>
<keyword evidence="4 6" id="KW-0539">Nucleus</keyword>
<keyword evidence="6" id="KW-0804">Transcription</keyword>
<dbReference type="GO" id="GO:0003713">
    <property type="term" value="F:transcription coactivator activity"/>
    <property type="evidence" value="ECO:0007669"/>
    <property type="project" value="TreeGrafter"/>
</dbReference>
<evidence type="ECO:0000256" key="6">
    <source>
        <dbReference type="RuleBase" id="RU364152"/>
    </source>
</evidence>
<dbReference type="OrthoDB" id="1854899at2759"/>
<comment type="function">
    <text evidence="6">Component of the Mediator complex, a coactivator involved in the regulated transcription of nearly all RNA polymerase II-dependent genes. Mediator functions as a bridge to convey information from gene-specific regulatory proteins to the basal RNA polymerase II transcription machinery. Mediator is recruited to promoters by direct interactions with regulatory proteins and serves as a scaffold for the assembly of a functional preinitiation complex with RNA polymerase II and the general transcription factors.</text>
</comment>
<keyword evidence="7" id="KW-1185">Reference proteome</keyword>
<dbReference type="InterPro" id="IPR013921">
    <property type="entry name" value="Mediator_Med20"/>
</dbReference>
<dbReference type="FunCoup" id="A0A6P8IVU6">
    <property type="interactions" value="2925"/>
</dbReference>
<evidence type="ECO:0000256" key="5">
    <source>
        <dbReference type="ARBA" id="ARBA00031954"/>
    </source>
</evidence>